<dbReference type="GeneID" id="114576374"/>
<accession>A0A913YTB0</accession>
<organism evidence="1 2">
    <name type="scientific">Exaiptasia diaphana</name>
    <name type="common">Tropical sea anemone</name>
    <name type="synonym">Aiptasia pulchella</name>
    <dbReference type="NCBI Taxonomy" id="2652724"/>
    <lineage>
        <taxon>Eukaryota</taxon>
        <taxon>Metazoa</taxon>
        <taxon>Cnidaria</taxon>
        <taxon>Anthozoa</taxon>
        <taxon>Hexacorallia</taxon>
        <taxon>Actiniaria</taxon>
        <taxon>Aiptasiidae</taxon>
        <taxon>Exaiptasia</taxon>
    </lineage>
</organism>
<dbReference type="KEGG" id="epa:114576374"/>
<sequence length="115" mass="12999">MGIILHQSRTKKKGFIRLSKMGICISKHTVNTKLKEMAKGHDLPVLTWKEKVQKIHDLHETTSMDTTTGNANDDDSCHVPLCCVKSKQYDIVGDNCDFEQRPTIYSSVKCDKGTF</sequence>
<evidence type="ECO:0000313" key="1">
    <source>
        <dbReference type="EnsemblMetazoa" id="XP_028518725.1"/>
    </source>
</evidence>
<dbReference type="RefSeq" id="XP_028518725.1">
    <property type="nucleotide sequence ID" value="XM_028662924.1"/>
</dbReference>
<dbReference type="OrthoDB" id="10665422at2759"/>
<evidence type="ECO:0008006" key="3">
    <source>
        <dbReference type="Google" id="ProtNLM"/>
    </source>
</evidence>
<reference evidence="1" key="1">
    <citation type="submission" date="2022-11" db="UniProtKB">
        <authorList>
            <consortium name="EnsemblMetazoa"/>
        </authorList>
    </citation>
    <scope>IDENTIFICATION</scope>
</reference>
<dbReference type="Proteomes" id="UP000887567">
    <property type="component" value="Unplaced"/>
</dbReference>
<name>A0A913YTB0_EXADI</name>
<dbReference type="EnsemblMetazoa" id="XM_028662924.1">
    <property type="protein sequence ID" value="XP_028518725.1"/>
    <property type="gene ID" value="LOC114576374"/>
</dbReference>
<keyword evidence="2" id="KW-1185">Reference proteome</keyword>
<protein>
    <recommendedName>
        <fullName evidence="3">Transposase</fullName>
    </recommendedName>
</protein>
<dbReference type="AlphaFoldDB" id="A0A913YTB0"/>
<proteinExistence type="predicted"/>
<evidence type="ECO:0000313" key="2">
    <source>
        <dbReference type="Proteomes" id="UP000887567"/>
    </source>
</evidence>